<evidence type="ECO:0000313" key="2">
    <source>
        <dbReference type="EMBL" id="KAK9834680.1"/>
    </source>
</evidence>
<reference evidence="2 3" key="1">
    <citation type="journal article" date="2024" name="Nat. Commun.">
        <title>Phylogenomics reveals the evolutionary origins of lichenization in chlorophyte algae.</title>
        <authorList>
            <person name="Puginier C."/>
            <person name="Libourel C."/>
            <person name="Otte J."/>
            <person name="Skaloud P."/>
            <person name="Haon M."/>
            <person name="Grisel S."/>
            <person name="Petersen M."/>
            <person name="Berrin J.G."/>
            <person name="Delaux P.M."/>
            <person name="Dal Grande F."/>
            <person name="Keller J."/>
        </authorList>
    </citation>
    <scope>NUCLEOTIDE SEQUENCE [LARGE SCALE GENOMIC DNA]</scope>
    <source>
        <strain evidence="2 3">SAG 2145</strain>
    </source>
</reference>
<comment type="caution">
    <text evidence="2">The sequence shown here is derived from an EMBL/GenBank/DDBJ whole genome shotgun (WGS) entry which is preliminary data.</text>
</comment>
<feature type="region of interest" description="Disordered" evidence="1">
    <location>
        <begin position="1"/>
        <end position="22"/>
    </location>
</feature>
<accession>A0AAW1RMF8</accession>
<protein>
    <submittedName>
        <fullName evidence="2">Uncharacterized protein</fullName>
    </submittedName>
</protein>
<sequence length="79" mass="8755">MSTDSFTKRERGEETAHFKREEARMLQDLLNKVKKSADQGDTAGAAAARSADRESLKKLVGKYNMSDADLDAVVAWKHA</sequence>
<evidence type="ECO:0000256" key="1">
    <source>
        <dbReference type="SAM" id="MobiDB-lite"/>
    </source>
</evidence>
<evidence type="ECO:0000313" key="3">
    <source>
        <dbReference type="Proteomes" id="UP001438707"/>
    </source>
</evidence>
<dbReference type="Proteomes" id="UP001438707">
    <property type="component" value="Unassembled WGS sequence"/>
</dbReference>
<dbReference type="EMBL" id="JALJOS010000009">
    <property type="protein sequence ID" value="KAK9834680.1"/>
    <property type="molecule type" value="Genomic_DNA"/>
</dbReference>
<keyword evidence="3" id="KW-1185">Reference proteome</keyword>
<name>A0AAW1RMF8_9CHLO</name>
<organism evidence="2 3">
    <name type="scientific">Apatococcus lobatus</name>
    <dbReference type="NCBI Taxonomy" id="904363"/>
    <lineage>
        <taxon>Eukaryota</taxon>
        <taxon>Viridiplantae</taxon>
        <taxon>Chlorophyta</taxon>
        <taxon>core chlorophytes</taxon>
        <taxon>Trebouxiophyceae</taxon>
        <taxon>Chlorellales</taxon>
        <taxon>Chlorellaceae</taxon>
        <taxon>Apatococcus</taxon>
    </lineage>
</organism>
<proteinExistence type="predicted"/>
<gene>
    <name evidence="2" type="ORF">WJX74_007419</name>
</gene>
<dbReference type="AlphaFoldDB" id="A0AAW1RMF8"/>